<comment type="caution">
    <text evidence="2">The sequence shown here is derived from an EMBL/GenBank/DDBJ whole genome shotgun (WGS) entry which is preliminary data.</text>
</comment>
<feature type="region of interest" description="Disordered" evidence="1">
    <location>
        <begin position="55"/>
        <end position="78"/>
    </location>
</feature>
<evidence type="ECO:0000256" key="1">
    <source>
        <dbReference type="SAM" id="MobiDB-lite"/>
    </source>
</evidence>
<evidence type="ECO:0000313" key="2">
    <source>
        <dbReference type="EMBL" id="MEM5423008.1"/>
    </source>
</evidence>
<dbReference type="RefSeq" id="WP_342947817.1">
    <property type="nucleotide sequence ID" value="NZ_JAYMRV010000005.1"/>
</dbReference>
<organism evidence="2 3">
    <name type="scientific">Paraburkholderia ferrariae</name>
    <dbReference type="NCBI Taxonomy" id="386056"/>
    <lineage>
        <taxon>Bacteria</taxon>
        <taxon>Pseudomonadati</taxon>
        <taxon>Pseudomonadota</taxon>
        <taxon>Betaproteobacteria</taxon>
        <taxon>Burkholderiales</taxon>
        <taxon>Burkholderiaceae</taxon>
        <taxon>Paraburkholderia</taxon>
    </lineage>
</organism>
<name>A0ABU9RTZ7_9BURK</name>
<sequence>MNNKIEMTITINPLVSPLLYERLSRCTTPRERATVFRSLAEAELREQLMQRTRASQLGSVLSTSAHPKTSRLSAKDASATEGFQTLTTDDAAHLAPKFSVELLNQLAGYLD</sequence>
<accession>A0ABU9RTZ7</accession>
<proteinExistence type="predicted"/>
<feature type="compositionally biased region" description="Polar residues" evidence="1">
    <location>
        <begin position="55"/>
        <end position="72"/>
    </location>
</feature>
<dbReference type="Proteomes" id="UP001489897">
    <property type="component" value="Unassembled WGS sequence"/>
</dbReference>
<protein>
    <submittedName>
        <fullName evidence="2">Uncharacterized protein</fullName>
    </submittedName>
</protein>
<keyword evidence="3" id="KW-1185">Reference proteome</keyword>
<dbReference type="EMBL" id="JAYMRV010000005">
    <property type="protein sequence ID" value="MEM5423008.1"/>
    <property type="molecule type" value="Genomic_DNA"/>
</dbReference>
<reference evidence="2 3" key="1">
    <citation type="submission" date="2024-01" db="EMBL/GenBank/DDBJ databases">
        <title>The diversity of rhizobia nodulating Mimosa spp. in eleven states of Brazil covering several biomes is determined by host plant, location, and edaphic factors.</title>
        <authorList>
            <person name="Rouws L."/>
            <person name="Barauna A."/>
            <person name="Beukes C."/>
            <person name="De Faria S.M."/>
            <person name="Gross E."/>
            <person name="Dos Reis Junior F.B."/>
            <person name="Simon M."/>
            <person name="Maluk M."/>
            <person name="Odee D.W."/>
            <person name="Kenicer G."/>
            <person name="Young J.P.W."/>
            <person name="Reis V.M."/>
            <person name="Zilli J."/>
            <person name="James E.K."/>
        </authorList>
    </citation>
    <scope>NUCLEOTIDE SEQUENCE [LARGE SCALE GENOMIC DNA]</scope>
    <source>
        <strain evidence="2 3">JPY167</strain>
    </source>
</reference>
<evidence type="ECO:0000313" key="3">
    <source>
        <dbReference type="Proteomes" id="UP001489897"/>
    </source>
</evidence>
<gene>
    <name evidence="2" type="ORF">VSR73_18265</name>
</gene>